<evidence type="ECO:0000256" key="3">
    <source>
        <dbReference type="ARBA" id="ARBA00022759"/>
    </source>
</evidence>
<name>V8N9W9_OPHHA</name>
<dbReference type="FunFam" id="3.10.130.10:FF:000001">
    <property type="entry name" value="Ribonuclease pancreatic"/>
    <property type="match status" value="1"/>
</dbReference>
<organism evidence="8 9">
    <name type="scientific">Ophiophagus hannah</name>
    <name type="common">King cobra</name>
    <name type="synonym">Naja hannah</name>
    <dbReference type="NCBI Taxonomy" id="8665"/>
    <lineage>
        <taxon>Eukaryota</taxon>
        <taxon>Metazoa</taxon>
        <taxon>Chordata</taxon>
        <taxon>Craniata</taxon>
        <taxon>Vertebrata</taxon>
        <taxon>Euteleostomi</taxon>
        <taxon>Lepidosauria</taxon>
        <taxon>Squamata</taxon>
        <taxon>Bifurcata</taxon>
        <taxon>Unidentata</taxon>
        <taxon>Episquamata</taxon>
        <taxon>Toxicofera</taxon>
        <taxon>Serpentes</taxon>
        <taxon>Colubroidea</taxon>
        <taxon>Elapidae</taxon>
        <taxon>Elapinae</taxon>
        <taxon>Ophiophagus</taxon>
    </lineage>
</organism>
<feature type="transmembrane region" description="Helical" evidence="6">
    <location>
        <begin position="114"/>
        <end position="133"/>
    </location>
</feature>
<dbReference type="OrthoDB" id="8573660at2759"/>
<evidence type="ECO:0000259" key="7">
    <source>
        <dbReference type="SMART" id="SM00092"/>
    </source>
</evidence>
<evidence type="ECO:0000313" key="8">
    <source>
        <dbReference type="EMBL" id="ETE58890.1"/>
    </source>
</evidence>
<feature type="domain" description="Ribonuclease A-domain" evidence="7">
    <location>
        <begin position="246"/>
        <end position="364"/>
    </location>
</feature>
<keyword evidence="6" id="KW-0812">Transmembrane</keyword>
<dbReference type="PANTHER" id="PTHR11437:SF65">
    <property type="entry name" value="ANGIOGENIN-2"/>
    <property type="match status" value="1"/>
</dbReference>
<evidence type="ECO:0000256" key="1">
    <source>
        <dbReference type="ARBA" id="ARBA00005600"/>
    </source>
</evidence>
<proteinExistence type="inferred from homology"/>
<gene>
    <name evidence="8" type="primary">Ang2</name>
    <name evidence="8" type="ORF">L345_15381</name>
</gene>
<keyword evidence="6" id="KW-0472">Membrane</keyword>
<protein>
    <submittedName>
        <fullName evidence="8">Angiogenin-2</fullName>
    </submittedName>
</protein>
<evidence type="ECO:0000256" key="5">
    <source>
        <dbReference type="RuleBase" id="RU000651"/>
    </source>
</evidence>
<evidence type="ECO:0000256" key="6">
    <source>
        <dbReference type="SAM" id="Phobius"/>
    </source>
</evidence>
<dbReference type="PRINTS" id="PR00794">
    <property type="entry name" value="RIBONUCLEASE"/>
</dbReference>
<evidence type="ECO:0000256" key="4">
    <source>
        <dbReference type="ARBA" id="ARBA00022801"/>
    </source>
</evidence>
<reference evidence="8 9" key="1">
    <citation type="journal article" date="2013" name="Proc. Natl. Acad. Sci. U.S.A.">
        <title>The king cobra genome reveals dynamic gene evolution and adaptation in the snake venom system.</title>
        <authorList>
            <person name="Vonk F.J."/>
            <person name="Casewell N.R."/>
            <person name="Henkel C.V."/>
            <person name="Heimberg A.M."/>
            <person name="Jansen H.J."/>
            <person name="McCleary R.J."/>
            <person name="Kerkkamp H.M."/>
            <person name="Vos R.A."/>
            <person name="Guerreiro I."/>
            <person name="Calvete J.J."/>
            <person name="Wuster W."/>
            <person name="Woods A.E."/>
            <person name="Logan J.M."/>
            <person name="Harrison R.A."/>
            <person name="Castoe T.A."/>
            <person name="de Koning A.P."/>
            <person name="Pollock D.D."/>
            <person name="Yandell M."/>
            <person name="Calderon D."/>
            <person name="Renjifo C."/>
            <person name="Currier R.B."/>
            <person name="Salgado D."/>
            <person name="Pla D."/>
            <person name="Sanz L."/>
            <person name="Hyder A.S."/>
            <person name="Ribeiro J.M."/>
            <person name="Arntzen J.W."/>
            <person name="van den Thillart G.E."/>
            <person name="Boetzer M."/>
            <person name="Pirovano W."/>
            <person name="Dirks R.P."/>
            <person name="Spaink H.P."/>
            <person name="Duboule D."/>
            <person name="McGlinn E."/>
            <person name="Kini R.M."/>
            <person name="Richardson M.K."/>
        </authorList>
    </citation>
    <scope>NUCLEOTIDE SEQUENCE</scope>
    <source>
        <tissue evidence="8">Blood</tissue>
    </source>
</reference>
<dbReference type="CDD" id="cd06265">
    <property type="entry name" value="RNase_A_canonical"/>
    <property type="match status" value="2"/>
</dbReference>
<dbReference type="SMART" id="SM00092">
    <property type="entry name" value="RNAse_Pc"/>
    <property type="match status" value="3"/>
</dbReference>
<dbReference type="InterPro" id="IPR023411">
    <property type="entry name" value="RNaseA_AS"/>
</dbReference>
<dbReference type="InterPro" id="IPR036816">
    <property type="entry name" value="RNaseA-like_dom_sf"/>
</dbReference>
<keyword evidence="3 5" id="KW-0255">Endonuclease</keyword>
<evidence type="ECO:0000256" key="2">
    <source>
        <dbReference type="ARBA" id="ARBA00022722"/>
    </source>
</evidence>
<dbReference type="GO" id="GO:0004519">
    <property type="term" value="F:endonuclease activity"/>
    <property type="evidence" value="ECO:0007669"/>
    <property type="project" value="UniProtKB-KW"/>
</dbReference>
<dbReference type="PANTHER" id="PTHR11437">
    <property type="entry name" value="RIBONUCLEASE"/>
    <property type="match status" value="1"/>
</dbReference>
<keyword evidence="4 5" id="KW-0378">Hydrolase</keyword>
<comment type="similarity">
    <text evidence="1 5">Belongs to the pancreatic ribonuclease family.</text>
</comment>
<dbReference type="GO" id="GO:0003676">
    <property type="term" value="F:nucleic acid binding"/>
    <property type="evidence" value="ECO:0007669"/>
    <property type="project" value="InterPro"/>
</dbReference>
<dbReference type="GO" id="GO:0050830">
    <property type="term" value="P:defense response to Gram-positive bacterium"/>
    <property type="evidence" value="ECO:0007669"/>
    <property type="project" value="TreeGrafter"/>
</dbReference>
<feature type="domain" description="Ribonuclease A-domain" evidence="7">
    <location>
        <begin position="1"/>
        <end position="78"/>
    </location>
</feature>
<dbReference type="SUPFAM" id="SSF54076">
    <property type="entry name" value="RNase A-like"/>
    <property type="match status" value="3"/>
</dbReference>
<keyword evidence="6" id="KW-1133">Transmembrane helix</keyword>
<dbReference type="GO" id="GO:0005576">
    <property type="term" value="C:extracellular region"/>
    <property type="evidence" value="ECO:0007669"/>
    <property type="project" value="UniProtKB-SubCell"/>
</dbReference>
<dbReference type="EMBL" id="AZIM01006146">
    <property type="protein sequence ID" value="ETE58890.1"/>
    <property type="molecule type" value="Genomic_DNA"/>
</dbReference>
<dbReference type="InterPro" id="IPR001427">
    <property type="entry name" value="RNaseA"/>
</dbReference>
<comment type="caution">
    <text evidence="8">The sequence shown here is derived from an EMBL/GenBank/DDBJ whole genome shotgun (WGS) entry which is preliminary data.</text>
</comment>
<keyword evidence="2 5" id="KW-0540">Nuclease</keyword>
<accession>V8N9W9</accession>
<dbReference type="InterPro" id="IPR023412">
    <property type="entry name" value="RNaseA_domain"/>
</dbReference>
<dbReference type="Gene3D" id="3.10.130.10">
    <property type="entry name" value="Ribonuclease A-like domain"/>
    <property type="match status" value="3"/>
</dbReference>
<dbReference type="Proteomes" id="UP000018936">
    <property type="component" value="Unassembled WGS sequence"/>
</dbReference>
<dbReference type="AlphaFoldDB" id="V8N9W9"/>
<sequence>MMQRRGMTSPKCKEVNTFIHDTKNKIIAVCGDGGEAIDNRLRRSKNQFRVTTCKLKGSSTKPPCDYRENESPRGEKTTLRESCACFFSAKQLRKIKRETDTLPDFQLIMLFKGFGLGFFIVLAVVLILGTFAADYETFLRQHYDNPKSNMGNNYCNKMMQRRGMTSPKCKEVNTFIHDTKNKIIAVCGSEGTPFGNRLRRSRQQFRVTTCRMRGSSILPPCEYRENTSPRYIVIACENEFPVHYEEETRHGKFHRQHVAANSGLDARIYCNLMMQRRGMTNVKCKPSNTFIHGEATAVDAICNNGGIHSSDNYYDSNSAFELTVCRLTGGGTVPPNCNYRGRVSTQQVRIACVNGLPVHFKQAL</sequence>
<dbReference type="GO" id="GO:0004540">
    <property type="term" value="F:RNA nuclease activity"/>
    <property type="evidence" value="ECO:0007669"/>
    <property type="project" value="TreeGrafter"/>
</dbReference>
<keyword evidence="9" id="KW-1185">Reference proteome</keyword>
<dbReference type="Pfam" id="PF00074">
    <property type="entry name" value="RnaseA"/>
    <property type="match status" value="3"/>
</dbReference>
<feature type="domain" description="Ribonuclease A-domain" evidence="7">
    <location>
        <begin position="131"/>
        <end position="245"/>
    </location>
</feature>
<dbReference type="GO" id="GO:0016787">
    <property type="term" value="F:hydrolase activity"/>
    <property type="evidence" value="ECO:0007669"/>
    <property type="project" value="UniProtKB-KW"/>
</dbReference>
<feature type="non-terminal residue" evidence="8">
    <location>
        <position position="364"/>
    </location>
</feature>
<dbReference type="SMR" id="V8N9W9"/>
<dbReference type="PROSITE" id="PS00127">
    <property type="entry name" value="RNASE_PANCREATIC"/>
    <property type="match status" value="3"/>
</dbReference>
<evidence type="ECO:0000313" key="9">
    <source>
        <dbReference type="Proteomes" id="UP000018936"/>
    </source>
</evidence>